<feature type="active site" description="Proton donor" evidence="4">
    <location>
        <position position="111"/>
    </location>
</feature>
<feature type="binding site" evidence="4">
    <location>
        <begin position="92"/>
        <end position="95"/>
    </location>
    <ligand>
        <name>(6R)-10-formyltetrahydrofolate</name>
        <dbReference type="ChEBI" id="CHEBI:195366"/>
    </ligand>
</feature>
<evidence type="ECO:0000256" key="4">
    <source>
        <dbReference type="HAMAP-Rule" id="MF_01930"/>
    </source>
</evidence>
<comment type="catalytic activity">
    <reaction evidence="4">
        <text>N(1)-(5-phospho-beta-D-ribosyl)glycinamide + (6R)-10-formyltetrahydrofolate = N(2)-formyl-N(1)-(5-phospho-beta-D-ribosyl)glycinamide + (6S)-5,6,7,8-tetrahydrofolate + H(+)</text>
        <dbReference type="Rhea" id="RHEA:15053"/>
        <dbReference type="ChEBI" id="CHEBI:15378"/>
        <dbReference type="ChEBI" id="CHEBI:57453"/>
        <dbReference type="ChEBI" id="CHEBI:143788"/>
        <dbReference type="ChEBI" id="CHEBI:147286"/>
        <dbReference type="ChEBI" id="CHEBI:195366"/>
        <dbReference type="EC" id="2.1.2.2"/>
    </reaction>
</comment>
<evidence type="ECO:0000313" key="7">
    <source>
        <dbReference type="Proteomes" id="UP000243688"/>
    </source>
</evidence>
<gene>
    <name evidence="4" type="primary">purN</name>
    <name evidence="6" type="ORF">BLM47_08745</name>
</gene>
<dbReference type="InterPro" id="IPR036477">
    <property type="entry name" value="Formyl_transf_N_sf"/>
</dbReference>
<reference evidence="6 7" key="1">
    <citation type="submission" date="2016-12" db="EMBL/GenBank/DDBJ databases">
        <title>Candidatus Reconcilibacillus cellulovorans genome.</title>
        <authorList>
            <person name="Kolinko S."/>
            <person name="Wu Y.-W."/>
            <person name="Tachea F."/>
            <person name="Denzel E."/>
            <person name="Hiras J."/>
            <person name="Baecker N."/>
            <person name="Chan L.J."/>
            <person name="Eichorst S.A."/>
            <person name="Frey D."/>
            <person name="Adams P.D."/>
            <person name="Pray T."/>
            <person name="Tanjore D."/>
            <person name="Petzold C.J."/>
            <person name="Gladden J.M."/>
            <person name="Simmons B.A."/>
            <person name="Singer S.W."/>
        </authorList>
    </citation>
    <scope>NUCLEOTIDE SEQUENCE [LARGE SCALE GENOMIC DNA]</scope>
    <source>
        <strain evidence="6">JTherm</strain>
    </source>
</reference>
<dbReference type="HAMAP" id="MF_01930">
    <property type="entry name" value="PurN"/>
    <property type="match status" value="1"/>
</dbReference>
<comment type="caution">
    <text evidence="6">The sequence shown here is derived from an EMBL/GenBank/DDBJ whole genome shotgun (WGS) entry which is preliminary data.</text>
</comment>
<evidence type="ECO:0000313" key="6">
    <source>
        <dbReference type="EMBL" id="PDO10116.1"/>
    </source>
</evidence>
<dbReference type="GO" id="GO:0005829">
    <property type="term" value="C:cytosol"/>
    <property type="evidence" value="ECO:0007669"/>
    <property type="project" value="TreeGrafter"/>
</dbReference>
<evidence type="ECO:0000259" key="5">
    <source>
        <dbReference type="Pfam" id="PF00551"/>
    </source>
</evidence>
<keyword evidence="3 4" id="KW-0658">Purine biosynthesis</keyword>
<dbReference type="GO" id="GO:0006189">
    <property type="term" value="P:'de novo' IMP biosynthetic process"/>
    <property type="evidence" value="ECO:0007669"/>
    <property type="project" value="UniProtKB-UniRule"/>
</dbReference>
<keyword evidence="2 4" id="KW-0808">Transferase</keyword>
<dbReference type="SUPFAM" id="SSF53328">
    <property type="entry name" value="Formyltransferase"/>
    <property type="match status" value="1"/>
</dbReference>
<dbReference type="EC" id="2.1.2.2" evidence="4"/>
<name>A0A2A6DZX6_9BACL</name>
<sequence length="207" mass="22841">MEPVRLAVFASGSGSNFQALAEAGVRGEFRGAIELLVTDRPQAKVVERARALGVPVLAFRPKAYASREDYERDVVAALRDRRIDYVLLAGYMRLLTPVMLEAFPNRIVNIHPSLLPAFPGLNAVRQALDYGVKMTGVTVHFVDGGVDTGPIIAQEAVPVEDGDTEETLAERIHAAEHRLYPRVVRWLCEGRIEVEGRRVRIRGAEDG</sequence>
<comment type="function">
    <text evidence="4">Catalyzes the transfer of a formyl group from 10-formyltetrahydrofolate to 5-phospho-ribosyl-glycinamide (GAR), producing 5-phospho-ribosyl-N-formylglycinamide (FGAR) and tetrahydrofolate.</text>
</comment>
<evidence type="ECO:0000256" key="1">
    <source>
        <dbReference type="ARBA" id="ARBA00005054"/>
    </source>
</evidence>
<feature type="site" description="Raises pKa of active site His" evidence="4">
    <location>
        <position position="147"/>
    </location>
</feature>
<protein>
    <recommendedName>
        <fullName evidence="4">Phosphoribosylglycinamide formyltransferase</fullName>
        <ecNumber evidence="4">2.1.2.2</ecNumber>
    </recommendedName>
    <alternativeName>
        <fullName evidence="4">5'-phosphoribosylglycinamide transformylase</fullName>
    </alternativeName>
    <alternativeName>
        <fullName evidence="4">GAR transformylase</fullName>
        <shortName evidence="4">GART</shortName>
    </alternativeName>
</protein>
<dbReference type="GO" id="GO:0004644">
    <property type="term" value="F:phosphoribosylglycinamide formyltransferase activity"/>
    <property type="evidence" value="ECO:0007669"/>
    <property type="project" value="UniProtKB-UniRule"/>
</dbReference>
<evidence type="ECO:0000256" key="2">
    <source>
        <dbReference type="ARBA" id="ARBA00022679"/>
    </source>
</evidence>
<dbReference type="InterPro" id="IPR004607">
    <property type="entry name" value="GART"/>
</dbReference>
<dbReference type="CDD" id="cd08645">
    <property type="entry name" value="FMT_core_GART"/>
    <property type="match status" value="1"/>
</dbReference>
<dbReference type="FunFam" id="3.40.50.170:FF:000007">
    <property type="entry name" value="Phosphoribosylglycinamide formyltransferase"/>
    <property type="match status" value="1"/>
</dbReference>
<dbReference type="PANTHER" id="PTHR43369:SF2">
    <property type="entry name" value="PHOSPHORIBOSYLGLYCINAMIDE FORMYLTRANSFERASE"/>
    <property type="match status" value="1"/>
</dbReference>
<feature type="binding site" evidence="4">
    <location>
        <begin position="14"/>
        <end position="16"/>
    </location>
    <ligand>
        <name>N(1)-(5-phospho-beta-D-ribosyl)glycinamide</name>
        <dbReference type="ChEBI" id="CHEBI:143788"/>
    </ligand>
</feature>
<dbReference type="NCBIfam" id="TIGR00639">
    <property type="entry name" value="PurN"/>
    <property type="match status" value="1"/>
</dbReference>
<dbReference type="AlphaFoldDB" id="A0A2A6DZX6"/>
<dbReference type="Gene3D" id="3.40.50.170">
    <property type="entry name" value="Formyl transferase, N-terminal domain"/>
    <property type="match status" value="1"/>
</dbReference>
<feature type="binding site" evidence="4">
    <location>
        <position position="67"/>
    </location>
    <ligand>
        <name>(6R)-10-formyltetrahydrofolate</name>
        <dbReference type="ChEBI" id="CHEBI:195366"/>
    </ligand>
</feature>
<dbReference type="Pfam" id="PF00551">
    <property type="entry name" value="Formyl_trans_N"/>
    <property type="match status" value="1"/>
</dbReference>
<accession>A0A2A6DZX6</accession>
<proteinExistence type="inferred from homology"/>
<organism evidence="6 7">
    <name type="scientific">Candidatus Reconcilbacillus cellulovorans</name>
    <dbReference type="NCBI Taxonomy" id="1906605"/>
    <lineage>
        <taxon>Bacteria</taxon>
        <taxon>Bacillati</taxon>
        <taxon>Bacillota</taxon>
        <taxon>Bacilli</taxon>
        <taxon>Bacillales</taxon>
        <taxon>Paenibacillaceae</taxon>
        <taxon>Candidatus Reconcilbacillus</taxon>
    </lineage>
</organism>
<dbReference type="EMBL" id="MOXJ01000019">
    <property type="protein sequence ID" value="PDO10116.1"/>
    <property type="molecule type" value="Genomic_DNA"/>
</dbReference>
<comment type="pathway">
    <text evidence="1 4">Purine metabolism; IMP biosynthesis via de novo pathway; N(2)-formyl-N(1)-(5-phospho-D-ribosyl)glycinamide from N(1)-(5-phospho-D-ribosyl)glycinamide (10-formyl THF route): step 1/1.</text>
</comment>
<dbReference type="PANTHER" id="PTHR43369">
    <property type="entry name" value="PHOSPHORIBOSYLGLYCINAMIDE FORMYLTRANSFERASE"/>
    <property type="match status" value="1"/>
</dbReference>
<dbReference type="UniPathway" id="UPA00074">
    <property type="reaction ID" value="UER00126"/>
</dbReference>
<evidence type="ECO:0000256" key="3">
    <source>
        <dbReference type="ARBA" id="ARBA00022755"/>
    </source>
</evidence>
<feature type="binding site" evidence="4">
    <location>
        <position position="109"/>
    </location>
    <ligand>
        <name>(6R)-10-formyltetrahydrofolate</name>
        <dbReference type="ChEBI" id="CHEBI:195366"/>
    </ligand>
</feature>
<comment type="similarity">
    <text evidence="4">Belongs to the GART family.</text>
</comment>
<dbReference type="InterPro" id="IPR002376">
    <property type="entry name" value="Formyl_transf_N"/>
</dbReference>
<dbReference type="Proteomes" id="UP000243688">
    <property type="component" value="Unassembled WGS sequence"/>
</dbReference>
<feature type="domain" description="Formyl transferase N-terminal" evidence="5">
    <location>
        <begin position="5"/>
        <end position="184"/>
    </location>
</feature>